<dbReference type="PROSITE" id="PS50893">
    <property type="entry name" value="ABC_TRANSPORTER_2"/>
    <property type="match status" value="1"/>
</dbReference>
<keyword evidence="7 9" id="KW-0472">Membrane</keyword>
<dbReference type="SUPFAM" id="SSF52540">
    <property type="entry name" value="P-loop containing nucleoside triphosphate hydrolases"/>
    <property type="match status" value="1"/>
</dbReference>
<dbReference type="InterPro" id="IPR003439">
    <property type="entry name" value="ABC_transporter-like_ATP-bd"/>
</dbReference>
<feature type="transmembrane region" description="Helical" evidence="9">
    <location>
        <begin position="308"/>
        <end position="330"/>
    </location>
</feature>
<dbReference type="Pfam" id="PF00005">
    <property type="entry name" value="ABC_tran"/>
    <property type="match status" value="1"/>
</dbReference>
<sequence length="648" mass="68586">MADRLDDSGRRRPDHAPDRRPGSMRGMGGPPSAGRAAVPGAIAAPDQPVRFWRAMGDLFQLVLRSKAPGLRWRVTVALALTLLGKALGVLAPLMLGKAVNQLSAGHGSGAGGAVAAVTWAFAGLAVGWALIRFISAGAPQARDTIFTPVAQAAQNRAAVETFSHALSLSIDFHQSKRTGALSRTIDRGARSMDFLLRSLVFNLAPTGVELVMAAVVLAKAYDWRFAAVALATVAVYGYLTFAISDWRIGHRRALNEADAEAAGRAVDALLNYETVKSFGGEERAVAGYGNALDLYGEAQIKATNSLNLLNLIQSAVMSLGLGTMAVLAGAEAAAGKMGPGDVTAAVLILINLYAPLNILGFAYREIRQSLIDMESMLELRRQTADVADAPDARDLPPCADQRGGAVTFEAVSFRHGARSEGLSDVSLAVAPGTTVAIVGPSGAGKTTLVRLALRMIDPQAGRVTLDGHDLRDLKQASLRRAVALVPQDVALFNDTLAANIAFARPDATEAEVWAAAEAAELGDFIRNLPEGMATKVGERGLKLSGGERQRVGIARALLAEPRVLILDEATSALDSRTEAAIQATLRKARAGRTTLVVAHRLSTIADADEIVVLRRGKIVERGRHEALLEAGGEYAALWRRQTREREPV</sequence>
<comment type="subcellular location">
    <subcellularLocation>
        <location evidence="1">Cell membrane</location>
        <topology evidence="1">Multi-pass membrane protein</topology>
    </subcellularLocation>
</comment>
<keyword evidence="2" id="KW-0813">Transport</keyword>
<keyword evidence="3 9" id="KW-0812">Transmembrane</keyword>
<reference evidence="12 13" key="1">
    <citation type="submission" date="2022-04" db="EMBL/GenBank/DDBJ databases">
        <title>Genome sequence of soybean root-associated Caulobacter segnis RL271.</title>
        <authorList>
            <person name="Longley R."/>
            <person name="Bonito G."/>
            <person name="Trigodet F."/>
            <person name="Crosson S."/>
            <person name="Fiebig A."/>
        </authorList>
    </citation>
    <scope>NUCLEOTIDE SEQUENCE [LARGE SCALE GENOMIC DNA]</scope>
    <source>
        <strain evidence="12 13">RL271</strain>
    </source>
</reference>
<dbReference type="SUPFAM" id="SSF90123">
    <property type="entry name" value="ABC transporter transmembrane region"/>
    <property type="match status" value="1"/>
</dbReference>
<evidence type="ECO:0000256" key="9">
    <source>
        <dbReference type="SAM" id="Phobius"/>
    </source>
</evidence>
<evidence type="ECO:0000313" key="13">
    <source>
        <dbReference type="Proteomes" id="UP001057520"/>
    </source>
</evidence>
<name>A0ABY4ZZJ3_9CAUL</name>
<protein>
    <submittedName>
        <fullName evidence="12">ABC transporter ATP-binding protein/permease</fullName>
    </submittedName>
</protein>
<feature type="transmembrane region" description="Helical" evidence="9">
    <location>
        <begin position="107"/>
        <end position="131"/>
    </location>
</feature>
<dbReference type="InterPro" id="IPR011527">
    <property type="entry name" value="ABC1_TM_dom"/>
</dbReference>
<dbReference type="PANTHER" id="PTHR24221:SF402">
    <property type="entry name" value="IRON-SULFUR CLUSTERS TRANSPORTER ABCB7, MITOCHONDRIAL"/>
    <property type="match status" value="1"/>
</dbReference>
<organism evidence="12 13">
    <name type="scientific">Caulobacter segnis</name>
    <dbReference type="NCBI Taxonomy" id="88688"/>
    <lineage>
        <taxon>Bacteria</taxon>
        <taxon>Pseudomonadati</taxon>
        <taxon>Pseudomonadota</taxon>
        <taxon>Alphaproteobacteria</taxon>
        <taxon>Caulobacterales</taxon>
        <taxon>Caulobacteraceae</taxon>
        <taxon>Caulobacter</taxon>
    </lineage>
</organism>
<dbReference type="InterPro" id="IPR017871">
    <property type="entry name" value="ABC_transporter-like_CS"/>
</dbReference>
<keyword evidence="6 9" id="KW-1133">Transmembrane helix</keyword>
<dbReference type="Gene3D" id="3.40.50.300">
    <property type="entry name" value="P-loop containing nucleotide triphosphate hydrolases"/>
    <property type="match status" value="1"/>
</dbReference>
<evidence type="ECO:0000259" key="11">
    <source>
        <dbReference type="PROSITE" id="PS50929"/>
    </source>
</evidence>
<feature type="transmembrane region" description="Helical" evidence="9">
    <location>
        <begin position="74"/>
        <end position="95"/>
    </location>
</feature>
<feature type="region of interest" description="Disordered" evidence="8">
    <location>
        <begin position="1"/>
        <end position="38"/>
    </location>
</feature>
<gene>
    <name evidence="12" type="ORF">MZV50_11565</name>
</gene>
<evidence type="ECO:0000256" key="5">
    <source>
        <dbReference type="ARBA" id="ARBA00022840"/>
    </source>
</evidence>
<evidence type="ECO:0000259" key="10">
    <source>
        <dbReference type="PROSITE" id="PS50893"/>
    </source>
</evidence>
<keyword evidence="4" id="KW-0547">Nucleotide-binding</keyword>
<dbReference type="Gene3D" id="1.20.1560.10">
    <property type="entry name" value="ABC transporter type 1, transmembrane domain"/>
    <property type="match status" value="1"/>
</dbReference>
<dbReference type="InterPro" id="IPR003593">
    <property type="entry name" value="AAA+_ATPase"/>
</dbReference>
<feature type="transmembrane region" description="Helical" evidence="9">
    <location>
        <begin position="194"/>
        <end position="217"/>
    </location>
</feature>
<dbReference type="InterPro" id="IPR039421">
    <property type="entry name" value="Type_1_exporter"/>
</dbReference>
<dbReference type="PROSITE" id="PS00211">
    <property type="entry name" value="ABC_TRANSPORTER_1"/>
    <property type="match status" value="1"/>
</dbReference>
<dbReference type="PROSITE" id="PS50929">
    <property type="entry name" value="ABC_TM1F"/>
    <property type="match status" value="1"/>
</dbReference>
<evidence type="ECO:0000256" key="4">
    <source>
        <dbReference type="ARBA" id="ARBA00022741"/>
    </source>
</evidence>
<evidence type="ECO:0000256" key="6">
    <source>
        <dbReference type="ARBA" id="ARBA00022989"/>
    </source>
</evidence>
<dbReference type="CDD" id="cd18582">
    <property type="entry name" value="ABC_6TM_ATM1_ABCB7"/>
    <property type="match status" value="1"/>
</dbReference>
<evidence type="ECO:0000313" key="12">
    <source>
        <dbReference type="EMBL" id="USQ98133.1"/>
    </source>
</evidence>
<dbReference type="SMART" id="SM00382">
    <property type="entry name" value="AAA"/>
    <property type="match status" value="1"/>
</dbReference>
<dbReference type="EMBL" id="CP096040">
    <property type="protein sequence ID" value="USQ98133.1"/>
    <property type="molecule type" value="Genomic_DNA"/>
</dbReference>
<dbReference type="InterPro" id="IPR027417">
    <property type="entry name" value="P-loop_NTPase"/>
</dbReference>
<evidence type="ECO:0000256" key="3">
    <source>
        <dbReference type="ARBA" id="ARBA00022692"/>
    </source>
</evidence>
<dbReference type="GO" id="GO:0005524">
    <property type="term" value="F:ATP binding"/>
    <property type="evidence" value="ECO:0007669"/>
    <property type="project" value="UniProtKB-KW"/>
</dbReference>
<feature type="domain" description="ABC transmembrane type-1" evidence="11">
    <location>
        <begin position="76"/>
        <end position="368"/>
    </location>
</feature>
<keyword evidence="5 12" id="KW-0067">ATP-binding</keyword>
<evidence type="ECO:0000256" key="2">
    <source>
        <dbReference type="ARBA" id="ARBA00022448"/>
    </source>
</evidence>
<evidence type="ECO:0000256" key="8">
    <source>
        <dbReference type="SAM" id="MobiDB-lite"/>
    </source>
</evidence>
<feature type="compositionally biased region" description="Basic and acidic residues" evidence="8">
    <location>
        <begin position="1"/>
        <end position="21"/>
    </location>
</feature>
<accession>A0ABY4ZZJ3</accession>
<dbReference type="Proteomes" id="UP001057520">
    <property type="component" value="Chromosome"/>
</dbReference>
<keyword evidence="13" id="KW-1185">Reference proteome</keyword>
<feature type="domain" description="ABC transporter" evidence="10">
    <location>
        <begin position="406"/>
        <end position="640"/>
    </location>
</feature>
<feature type="transmembrane region" description="Helical" evidence="9">
    <location>
        <begin position="223"/>
        <end position="243"/>
    </location>
</feature>
<dbReference type="Pfam" id="PF00664">
    <property type="entry name" value="ABC_membrane"/>
    <property type="match status" value="1"/>
</dbReference>
<evidence type="ECO:0000256" key="1">
    <source>
        <dbReference type="ARBA" id="ARBA00004651"/>
    </source>
</evidence>
<dbReference type="PANTHER" id="PTHR24221">
    <property type="entry name" value="ATP-BINDING CASSETTE SUB-FAMILY B"/>
    <property type="match status" value="1"/>
</dbReference>
<proteinExistence type="predicted"/>
<evidence type="ECO:0000256" key="7">
    <source>
        <dbReference type="ARBA" id="ARBA00023136"/>
    </source>
</evidence>
<feature type="transmembrane region" description="Helical" evidence="9">
    <location>
        <begin position="342"/>
        <end position="363"/>
    </location>
</feature>
<dbReference type="InterPro" id="IPR036640">
    <property type="entry name" value="ABC1_TM_sf"/>
</dbReference>